<evidence type="ECO:0000313" key="1">
    <source>
        <dbReference type="Proteomes" id="UP000095286"/>
    </source>
</evidence>
<reference evidence="2" key="1">
    <citation type="submission" date="2016-11" db="UniProtKB">
        <authorList>
            <consortium name="WormBaseParasite"/>
        </authorList>
    </citation>
    <scope>IDENTIFICATION</scope>
    <source>
        <strain evidence="2">KR3021</strain>
    </source>
</reference>
<sequence length="130" mass="14228">MKLTILVIATIVSLASMSGGWKTQSVTDPDVIKLAHKATNTFNQQSNAAVYHGLIDVVSAKSQVVAGSLYEIQLKVGETDVKKNEVAHENVKHETLKATPNGKQQLVTVKIWSKPWEDFEEITIEGVKSV</sequence>
<proteinExistence type="predicted"/>
<dbReference type="WBParaSite" id="RSKR_0001100200.1">
    <property type="protein sequence ID" value="RSKR_0001100200.1"/>
    <property type="gene ID" value="RSKR_0001100200"/>
</dbReference>
<name>A0AC35UG46_9BILA</name>
<evidence type="ECO:0000313" key="2">
    <source>
        <dbReference type="WBParaSite" id="RSKR_0001100200.1"/>
    </source>
</evidence>
<protein>
    <submittedName>
        <fullName evidence="2">Cystatin domain-containing protein</fullName>
    </submittedName>
</protein>
<dbReference type="Proteomes" id="UP000095286">
    <property type="component" value="Unplaced"/>
</dbReference>
<organism evidence="1 2">
    <name type="scientific">Rhabditophanes sp. KR3021</name>
    <dbReference type="NCBI Taxonomy" id="114890"/>
    <lineage>
        <taxon>Eukaryota</taxon>
        <taxon>Metazoa</taxon>
        <taxon>Ecdysozoa</taxon>
        <taxon>Nematoda</taxon>
        <taxon>Chromadorea</taxon>
        <taxon>Rhabditida</taxon>
        <taxon>Tylenchina</taxon>
        <taxon>Panagrolaimomorpha</taxon>
        <taxon>Strongyloidoidea</taxon>
        <taxon>Alloionematidae</taxon>
        <taxon>Rhabditophanes</taxon>
    </lineage>
</organism>
<accession>A0AC35UG46</accession>